<evidence type="ECO:0000313" key="4">
    <source>
        <dbReference type="Proteomes" id="UP000234323"/>
    </source>
</evidence>
<evidence type="ECO:0000313" key="3">
    <source>
        <dbReference type="EMBL" id="PKY42992.1"/>
    </source>
</evidence>
<feature type="transmembrane region" description="Helical" evidence="2">
    <location>
        <begin position="127"/>
        <end position="145"/>
    </location>
</feature>
<dbReference type="VEuPathDB" id="FungiDB:RhiirA1_533024"/>
<evidence type="ECO:0000256" key="1">
    <source>
        <dbReference type="SAM" id="MobiDB-lite"/>
    </source>
</evidence>
<feature type="transmembrane region" description="Helical" evidence="2">
    <location>
        <begin position="309"/>
        <end position="331"/>
    </location>
</feature>
<feature type="compositionally biased region" description="Low complexity" evidence="1">
    <location>
        <begin position="340"/>
        <end position="358"/>
    </location>
</feature>
<protein>
    <submittedName>
        <fullName evidence="3">Uncharacterized protein</fullName>
    </submittedName>
</protein>
<dbReference type="EMBL" id="LLXI01000228">
    <property type="protein sequence ID" value="PKY42992.1"/>
    <property type="molecule type" value="Genomic_DNA"/>
</dbReference>
<keyword evidence="2" id="KW-0812">Transmembrane</keyword>
<feature type="transmembrane region" description="Helical" evidence="2">
    <location>
        <begin position="268"/>
        <end position="289"/>
    </location>
</feature>
<keyword evidence="2" id="KW-1133">Transmembrane helix</keyword>
<keyword evidence="4" id="KW-1185">Reference proteome</keyword>
<dbReference type="OrthoDB" id="2131431at2759"/>
<organism evidence="3 4">
    <name type="scientific">Rhizophagus irregularis</name>
    <dbReference type="NCBI Taxonomy" id="588596"/>
    <lineage>
        <taxon>Eukaryota</taxon>
        <taxon>Fungi</taxon>
        <taxon>Fungi incertae sedis</taxon>
        <taxon>Mucoromycota</taxon>
        <taxon>Glomeromycotina</taxon>
        <taxon>Glomeromycetes</taxon>
        <taxon>Glomerales</taxon>
        <taxon>Glomeraceae</taxon>
        <taxon>Rhizophagus</taxon>
    </lineage>
</organism>
<comment type="caution">
    <text evidence="3">The sequence shown here is derived from an EMBL/GenBank/DDBJ whole genome shotgun (WGS) entry which is preliminary data.</text>
</comment>
<dbReference type="Proteomes" id="UP000234323">
    <property type="component" value="Unassembled WGS sequence"/>
</dbReference>
<dbReference type="VEuPathDB" id="FungiDB:FUN_015298"/>
<sequence>MVRLINNFTLLCKKTENGEEICSCDFRVNIYGCEHSELYVTSGWILAIMSILATIMASGLLIYLIKVRKQPFFLPASNERGWIRPKPMHSYHLLVIAYMALEAFHLIALEVELYPNVKAAELGNVSAVVFSASAAILYTISIVYATPNVQFNENYELLCKKYGPNILLVDIIGILLFLLPMVAWFPLSSLTGEYADRNDIEAANYYFAAKYIAIVIWEVIYSLVLIYFWYKLMSVIKSYIKVIEDRNISSGVTSSGQVQSIKKSARNITTPVMAIFGGLLSQAIIFVIMSISHRTNTIYVFMWNLFYYWIQYVFFPLLALTVESFLIYYTIVNYKDSPTSSANNSNNNNSNNNNSKAE</sequence>
<dbReference type="VEuPathDB" id="FungiDB:RhiirFUN_011102"/>
<feature type="transmembrane region" description="Helical" evidence="2">
    <location>
        <begin position="166"/>
        <end position="185"/>
    </location>
</feature>
<feature type="region of interest" description="Disordered" evidence="1">
    <location>
        <begin position="339"/>
        <end position="358"/>
    </location>
</feature>
<feature type="transmembrane region" description="Helical" evidence="2">
    <location>
        <begin position="90"/>
        <end position="107"/>
    </location>
</feature>
<feature type="transmembrane region" description="Helical" evidence="2">
    <location>
        <begin position="205"/>
        <end position="230"/>
    </location>
</feature>
<dbReference type="AlphaFoldDB" id="A0A2I1G8R3"/>
<reference evidence="3 4" key="1">
    <citation type="submission" date="2015-10" db="EMBL/GenBank/DDBJ databases">
        <title>Genome analyses suggest a sexual origin of heterokaryosis in a supposedly ancient asexual fungus.</title>
        <authorList>
            <person name="Ropars J."/>
            <person name="Sedzielewska K."/>
            <person name="Noel J."/>
            <person name="Charron P."/>
            <person name="Farinelli L."/>
            <person name="Marton T."/>
            <person name="Kruger M."/>
            <person name="Pelin A."/>
            <person name="Brachmann A."/>
            <person name="Corradi N."/>
        </authorList>
    </citation>
    <scope>NUCLEOTIDE SEQUENCE [LARGE SCALE GENOMIC DNA]</scope>
    <source>
        <strain evidence="3 4">A4</strain>
    </source>
</reference>
<accession>A0A2I1G8R3</accession>
<evidence type="ECO:0000256" key="2">
    <source>
        <dbReference type="SAM" id="Phobius"/>
    </source>
</evidence>
<gene>
    <name evidence="3" type="ORF">RhiirA4_540789</name>
</gene>
<feature type="transmembrane region" description="Helical" evidence="2">
    <location>
        <begin position="44"/>
        <end position="65"/>
    </location>
</feature>
<proteinExistence type="predicted"/>
<keyword evidence="2" id="KW-0472">Membrane</keyword>
<name>A0A2I1G8R3_9GLOM</name>